<protein>
    <recommendedName>
        <fullName evidence="6">CRAL-TRIO domain-containing protein</fullName>
    </recommendedName>
</protein>
<comment type="caution">
    <text evidence="4">The sequence shown here is derived from an EMBL/GenBank/DDBJ whole genome shotgun (WGS) entry which is preliminary data.</text>
</comment>
<dbReference type="PANTHER" id="PTHR46590:SF4">
    <property type="entry name" value="CRAL-TRIO DOMAIN-CONTAINING PROTEIN"/>
    <property type="match status" value="1"/>
</dbReference>
<feature type="domain" description="DUF7918" evidence="3">
    <location>
        <begin position="8"/>
        <end position="204"/>
    </location>
</feature>
<dbReference type="AlphaFoldDB" id="A0A8H7D3N7"/>
<dbReference type="PANTHER" id="PTHR46590">
    <property type="entry name" value="PHOSPHATIDYLINOSITOL TRANSFER PROTEIN CSR1-RELATED"/>
    <property type="match status" value="1"/>
</dbReference>
<evidence type="ECO:0000313" key="4">
    <source>
        <dbReference type="EMBL" id="KAF7357821.1"/>
    </source>
</evidence>
<dbReference type="InterPro" id="IPR057678">
    <property type="entry name" value="DUF7918"/>
</dbReference>
<dbReference type="Pfam" id="PF25534">
    <property type="entry name" value="DUF7918"/>
    <property type="match status" value="1"/>
</dbReference>
<proteinExistence type="predicted"/>
<dbReference type="Pfam" id="PF00650">
    <property type="entry name" value="CRAL_TRIO"/>
    <property type="match status" value="1"/>
</dbReference>
<dbReference type="InterPro" id="IPR052432">
    <property type="entry name" value="PITP/CRAL-TRIO"/>
</dbReference>
<sequence>MRLQANGFEAWVTIDDREVDQFKPETVDYPSGQTSWIASELDKGFSIHWRNTDVFCQTASRIWVDGIEVAGEIILGPNREASVSGRRTSGSTMSPFKFSPLNLTDDDAFLDSGGHKDIGLIRVEIWTVNMLGKKQYSNVAPTEESKIHERSKKGGTHQIKFAEEVAQPPRSAAIIEYLERSPIVTFTFKYRSLDLLRADGIAPNQGSSKRKALASPSGSEIKTPKRVKKEGGQQLTPTLGEIIDLTRERHACGYGDYRLDVASRDLFYASPIHPPALPLFWRGGRKFALPRPIPIFWKIRIGHEKHVQTLLYLRRNHQLPVVRDRRGKHMENANHEKFELLNSQYTENLEAVLALQGTLRDDILPSVTDELELDAKSIQWAKEWLSDTCTLFRILRRNKFTRSFAMESIRKTLVWRFTHLWPPDPPSRLPFVQCLPPTARDPFGRPILVIKVVSFNDSSDAYKPLIIRGLECLRLHLKRLNGDSYQRGAPTLQYVILLDLKNLSTQSLNIDLVQWTLFEAIPQFPGLLAAAMMINYSWAHAGLWSIAKRVLPAAAISRVFFSNAAGAYQLFLSLDATERLWRNSSFSDRVTRSFVE</sequence>
<accession>A0A8H7D3N7</accession>
<evidence type="ECO:0008006" key="6">
    <source>
        <dbReference type="Google" id="ProtNLM"/>
    </source>
</evidence>
<feature type="domain" description="CRAL-TRIO" evidence="2">
    <location>
        <begin position="439"/>
        <end position="564"/>
    </location>
</feature>
<evidence type="ECO:0000259" key="2">
    <source>
        <dbReference type="Pfam" id="PF00650"/>
    </source>
</evidence>
<dbReference type="Gene3D" id="3.40.525.10">
    <property type="entry name" value="CRAL-TRIO lipid binding domain"/>
    <property type="match status" value="1"/>
</dbReference>
<dbReference type="EMBL" id="JACAZI010000006">
    <property type="protein sequence ID" value="KAF7357821.1"/>
    <property type="molecule type" value="Genomic_DNA"/>
</dbReference>
<dbReference type="CDD" id="cd00170">
    <property type="entry name" value="SEC14"/>
    <property type="match status" value="1"/>
</dbReference>
<evidence type="ECO:0000313" key="5">
    <source>
        <dbReference type="Proteomes" id="UP000620124"/>
    </source>
</evidence>
<name>A0A8H7D3N7_9AGAR</name>
<dbReference type="SUPFAM" id="SSF52087">
    <property type="entry name" value="CRAL/TRIO domain"/>
    <property type="match status" value="1"/>
</dbReference>
<gene>
    <name evidence="4" type="ORF">MVEN_00828100</name>
</gene>
<dbReference type="Proteomes" id="UP000620124">
    <property type="component" value="Unassembled WGS sequence"/>
</dbReference>
<keyword evidence="5" id="KW-1185">Reference proteome</keyword>
<dbReference type="InterPro" id="IPR001251">
    <property type="entry name" value="CRAL-TRIO_dom"/>
</dbReference>
<evidence type="ECO:0000256" key="1">
    <source>
        <dbReference type="SAM" id="MobiDB-lite"/>
    </source>
</evidence>
<dbReference type="OrthoDB" id="3364132at2759"/>
<organism evidence="4 5">
    <name type="scientific">Mycena venus</name>
    <dbReference type="NCBI Taxonomy" id="2733690"/>
    <lineage>
        <taxon>Eukaryota</taxon>
        <taxon>Fungi</taxon>
        <taxon>Dikarya</taxon>
        <taxon>Basidiomycota</taxon>
        <taxon>Agaricomycotina</taxon>
        <taxon>Agaricomycetes</taxon>
        <taxon>Agaricomycetidae</taxon>
        <taxon>Agaricales</taxon>
        <taxon>Marasmiineae</taxon>
        <taxon>Mycenaceae</taxon>
        <taxon>Mycena</taxon>
    </lineage>
</organism>
<evidence type="ECO:0000259" key="3">
    <source>
        <dbReference type="Pfam" id="PF25534"/>
    </source>
</evidence>
<dbReference type="InterPro" id="IPR036865">
    <property type="entry name" value="CRAL-TRIO_dom_sf"/>
</dbReference>
<reference evidence="4" key="1">
    <citation type="submission" date="2020-05" db="EMBL/GenBank/DDBJ databases">
        <title>Mycena genomes resolve the evolution of fungal bioluminescence.</title>
        <authorList>
            <person name="Tsai I.J."/>
        </authorList>
    </citation>
    <scope>NUCLEOTIDE SEQUENCE</scope>
    <source>
        <strain evidence="4">CCC161011</strain>
    </source>
</reference>
<feature type="region of interest" description="Disordered" evidence="1">
    <location>
        <begin position="204"/>
        <end position="233"/>
    </location>
</feature>